<keyword evidence="1" id="KW-0479">Metal-binding</keyword>
<dbReference type="SMART" id="SM00184">
    <property type="entry name" value="RING"/>
    <property type="match status" value="1"/>
</dbReference>
<proteinExistence type="predicted"/>
<keyword evidence="4" id="KW-1185">Reference proteome</keyword>
<dbReference type="InterPro" id="IPR001841">
    <property type="entry name" value="Znf_RING"/>
</dbReference>
<evidence type="ECO:0000256" key="1">
    <source>
        <dbReference type="PROSITE-ProRule" id="PRU00175"/>
    </source>
</evidence>
<name>A0AAD1X9E4_EUPCR</name>
<dbReference type="Gene3D" id="3.30.40.10">
    <property type="entry name" value="Zinc/RING finger domain, C3HC4 (zinc finger)"/>
    <property type="match status" value="1"/>
</dbReference>
<dbReference type="GO" id="GO:0016567">
    <property type="term" value="P:protein ubiquitination"/>
    <property type="evidence" value="ECO:0007669"/>
    <property type="project" value="TreeGrafter"/>
</dbReference>
<reference evidence="3" key="1">
    <citation type="submission" date="2023-07" db="EMBL/GenBank/DDBJ databases">
        <authorList>
            <consortium name="AG Swart"/>
            <person name="Singh M."/>
            <person name="Singh A."/>
            <person name="Seah K."/>
            <person name="Emmerich C."/>
        </authorList>
    </citation>
    <scope>NUCLEOTIDE SEQUENCE</scope>
    <source>
        <strain evidence="3">DP1</strain>
    </source>
</reference>
<dbReference type="Pfam" id="PF13639">
    <property type="entry name" value="zf-RING_2"/>
    <property type="match status" value="1"/>
</dbReference>
<accession>A0AAD1X9E4</accession>
<dbReference type="GO" id="GO:0008270">
    <property type="term" value="F:zinc ion binding"/>
    <property type="evidence" value="ECO:0007669"/>
    <property type="project" value="UniProtKB-KW"/>
</dbReference>
<comment type="caution">
    <text evidence="3">The sequence shown here is derived from an EMBL/GenBank/DDBJ whole genome shotgun (WGS) entry which is preliminary data.</text>
</comment>
<organism evidence="3 4">
    <name type="scientific">Euplotes crassus</name>
    <dbReference type="NCBI Taxonomy" id="5936"/>
    <lineage>
        <taxon>Eukaryota</taxon>
        <taxon>Sar</taxon>
        <taxon>Alveolata</taxon>
        <taxon>Ciliophora</taxon>
        <taxon>Intramacronucleata</taxon>
        <taxon>Spirotrichea</taxon>
        <taxon>Hypotrichia</taxon>
        <taxon>Euplotida</taxon>
        <taxon>Euplotidae</taxon>
        <taxon>Moneuplotes</taxon>
    </lineage>
</organism>
<keyword evidence="1" id="KW-0862">Zinc</keyword>
<dbReference type="AlphaFoldDB" id="A0AAD1X9E4"/>
<evidence type="ECO:0000313" key="3">
    <source>
        <dbReference type="EMBL" id="CAI2362280.1"/>
    </source>
</evidence>
<dbReference type="PROSITE" id="PS50089">
    <property type="entry name" value="ZF_RING_2"/>
    <property type="match status" value="1"/>
</dbReference>
<dbReference type="InterPro" id="IPR013083">
    <property type="entry name" value="Znf_RING/FYVE/PHD"/>
</dbReference>
<feature type="domain" description="RING-type" evidence="2">
    <location>
        <begin position="67"/>
        <end position="108"/>
    </location>
</feature>
<gene>
    <name evidence="3" type="ORF">ECRASSUSDP1_LOCUS3602</name>
</gene>
<evidence type="ECO:0000313" key="4">
    <source>
        <dbReference type="Proteomes" id="UP001295684"/>
    </source>
</evidence>
<dbReference type="Proteomes" id="UP001295684">
    <property type="component" value="Unassembled WGS sequence"/>
</dbReference>
<dbReference type="PANTHER" id="PTHR45676:SF41">
    <property type="entry name" value="RING-H2 FINGER PROTEIN ATL66"/>
    <property type="match status" value="1"/>
</dbReference>
<sequence>MFIVPKKICQLGSQCLTNYCFKQSEGRVENLQEEVKQDRHGSNPQTTTVIGYKQGNQSTVIIEEENCAVCLNKIEDYEVTEKIKCGHKFHPPCIHTWLSIKTRCPICRKVIRED</sequence>
<dbReference type="EMBL" id="CAMPGE010003444">
    <property type="protein sequence ID" value="CAI2362280.1"/>
    <property type="molecule type" value="Genomic_DNA"/>
</dbReference>
<dbReference type="SUPFAM" id="SSF57850">
    <property type="entry name" value="RING/U-box"/>
    <property type="match status" value="1"/>
</dbReference>
<dbReference type="PANTHER" id="PTHR45676">
    <property type="entry name" value="RING-H2 FINGER PROTEIN ATL51-RELATED"/>
    <property type="match status" value="1"/>
</dbReference>
<evidence type="ECO:0000259" key="2">
    <source>
        <dbReference type="PROSITE" id="PS50089"/>
    </source>
</evidence>
<protein>
    <recommendedName>
        <fullName evidence="2">RING-type domain-containing protein</fullName>
    </recommendedName>
</protein>
<keyword evidence="1" id="KW-0863">Zinc-finger</keyword>